<keyword evidence="2" id="KW-0547">Nucleotide-binding</keyword>
<feature type="coiled-coil region" evidence="4">
    <location>
        <begin position="569"/>
        <end position="620"/>
    </location>
</feature>
<dbReference type="PANTHER" id="PTHR42855:SF1">
    <property type="entry name" value="ABC TRANSPORTER DOMAIN-CONTAINING PROTEIN"/>
    <property type="match status" value="1"/>
</dbReference>
<feature type="domain" description="ABC transporter" evidence="5">
    <location>
        <begin position="319"/>
        <end position="538"/>
    </location>
</feature>
<dbReference type="InterPro" id="IPR027417">
    <property type="entry name" value="P-loop_NTPase"/>
</dbReference>
<dbReference type="InterPro" id="IPR037118">
    <property type="entry name" value="Val-tRNA_synth_C_sf"/>
</dbReference>
<accession>A0A235F6F5</accession>
<dbReference type="InterPro" id="IPR003593">
    <property type="entry name" value="AAA+_ATPase"/>
</dbReference>
<protein>
    <submittedName>
        <fullName evidence="6">Multidrug ABC transporter ATP-binding protein</fullName>
    </submittedName>
</protein>
<evidence type="ECO:0000256" key="1">
    <source>
        <dbReference type="ARBA" id="ARBA00022737"/>
    </source>
</evidence>
<dbReference type="OrthoDB" id="9760950at2"/>
<gene>
    <name evidence="6" type="ORF">CGZ90_16070</name>
</gene>
<dbReference type="Pfam" id="PF12848">
    <property type="entry name" value="ABC_tran_Xtn"/>
    <property type="match status" value="1"/>
</dbReference>
<evidence type="ECO:0000259" key="5">
    <source>
        <dbReference type="PROSITE" id="PS50893"/>
    </source>
</evidence>
<dbReference type="AlphaFoldDB" id="A0A235F6F5"/>
<dbReference type="PROSITE" id="PS00211">
    <property type="entry name" value="ABC_TRANSPORTER_1"/>
    <property type="match status" value="1"/>
</dbReference>
<feature type="domain" description="ABC transporter" evidence="5">
    <location>
        <begin position="4"/>
        <end position="255"/>
    </location>
</feature>
<keyword evidence="3 6" id="KW-0067">ATP-binding</keyword>
<dbReference type="PROSITE" id="PS50893">
    <property type="entry name" value="ABC_TRANSPORTER_2"/>
    <property type="match status" value="2"/>
</dbReference>
<evidence type="ECO:0000256" key="4">
    <source>
        <dbReference type="SAM" id="Coils"/>
    </source>
</evidence>
<comment type="caution">
    <text evidence="6">The sequence shown here is derived from an EMBL/GenBank/DDBJ whole genome shotgun (WGS) entry which is preliminary data.</text>
</comment>
<sequence length="633" mass="72485">MSILLAENLTKTYGEKILFDDISFSISENQRVGLIGTNGTGKSTLLKVLVGQESVEKGKLTHSNAFHVEYVPQQPELDEELTVLEQIYYGDSLIMKTMREYEKALMDLELDPADEKRLTKLMKMQQRMDENDAWEANTIAKTVLTKLGLSDFSQTVKHLSGGQQKRVAIAKALIQPAELLILDEPTNHLDNDTIEWLEQFLSQYKGALIMVTHDRYFLNRVTNQIFELDHGRLFAYEGNYETYLEKKADREEREAASEDKRQNLLRRELAWLQRGAKARTTKQKARIHRAEELQEIKGPQKQGNIEFAIGSQRLGKKVIELQDVSKALGGRTLINRLDYLMVPGERLGIVGPNGSGKTTLLNLIAGRLQPDSGTVEIGETVKIGYYTQNHDEIDGSLRMIDYIKEAASVIYTVDGTAITAEQMLERFLFHRSQQYTFIRKLSGGERRRLYLLRVLMGEPNVLFLDEPTNDLDIQTLSILEDYLDHFPGVVVTVSHDRYFLDRVVDRLLAFEGDGEIRRYQGAYSEYMEEKRERDAAAAAQLSAERAVEANQQKKEGRKKKLSYKEQQEWDTIEDRIMGLEERKSELEQAIIAAGSDIGKINELFAEQKKIEDELETTMERWEELSLLVEELNS</sequence>
<dbReference type="SUPFAM" id="SSF52540">
    <property type="entry name" value="P-loop containing nucleoside triphosphate hydrolases"/>
    <property type="match status" value="2"/>
</dbReference>
<evidence type="ECO:0000256" key="3">
    <source>
        <dbReference type="ARBA" id="ARBA00022840"/>
    </source>
</evidence>
<dbReference type="RefSeq" id="WP_094253543.1">
    <property type="nucleotide sequence ID" value="NZ_JBHLXL010000002.1"/>
</dbReference>
<dbReference type="EMBL" id="NOII01000011">
    <property type="protein sequence ID" value="OYD56527.1"/>
    <property type="molecule type" value="Genomic_DNA"/>
</dbReference>
<dbReference type="Pfam" id="PF16326">
    <property type="entry name" value="ABC_tran_CTD"/>
    <property type="match status" value="1"/>
</dbReference>
<keyword evidence="4" id="KW-0175">Coiled coil</keyword>
<dbReference type="InterPro" id="IPR051309">
    <property type="entry name" value="ABCF_ATPase"/>
</dbReference>
<reference evidence="6 7" key="1">
    <citation type="submission" date="2017-07" db="EMBL/GenBank/DDBJ databases">
        <title>Fictibacillus sp. nov. GDSW-R2A3 Genome sequencing and assembly.</title>
        <authorList>
            <person name="Mayilraj S."/>
        </authorList>
    </citation>
    <scope>NUCLEOTIDE SEQUENCE [LARGE SCALE GENOMIC DNA]</scope>
    <source>
        <strain evidence="6 7">GDSW-R2A3</strain>
    </source>
</reference>
<dbReference type="SMART" id="SM00382">
    <property type="entry name" value="AAA"/>
    <property type="match status" value="2"/>
</dbReference>
<evidence type="ECO:0000313" key="7">
    <source>
        <dbReference type="Proteomes" id="UP000215059"/>
    </source>
</evidence>
<evidence type="ECO:0000313" key="6">
    <source>
        <dbReference type="EMBL" id="OYD56527.1"/>
    </source>
</evidence>
<dbReference type="GO" id="GO:0005524">
    <property type="term" value="F:ATP binding"/>
    <property type="evidence" value="ECO:0007669"/>
    <property type="project" value="UniProtKB-KW"/>
</dbReference>
<dbReference type="InterPro" id="IPR003439">
    <property type="entry name" value="ABC_transporter-like_ATP-bd"/>
</dbReference>
<dbReference type="FunFam" id="3.40.50.300:FF:000011">
    <property type="entry name" value="Putative ABC transporter ATP-binding component"/>
    <property type="match status" value="1"/>
</dbReference>
<dbReference type="CDD" id="cd03221">
    <property type="entry name" value="ABCF_EF-3"/>
    <property type="match status" value="2"/>
</dbReference>
<dbReference type="Gene3D" id="1.10.287.380">
    <property type="entry name" value="Valyl-tRNA synthetase, C-terminal domain"/>
    <property type="match status" value="1"/>
</dbReference>
<dbReference type="Proteomes" id="UP000215059">
    <property type="component" value="Unassembled WGS sequence"/>
</dbReference>
<keyword evidence="1" id="KW-0677">Repeat</keyword>
<dbReference type="InterPro" id="IPR032781">
    <property type="entry name" value="ABC_tran_Xtn"/>
</dbReference>
<dbReference type="PANTHER" id="PTHR42855">
    <property type="entry name" value="ABC TRANSPORTER ATP-BINDING SUBUNIT"/>
    <property type="match status" value="1"/>
</dbReference>
<dbReference type="InterPro" id="IPR017871">
    <property type="entry name" value="ABC_transporter-like_CS"/>
</dbReference>
<evidence type="ECO:0000256" key="2">
    <source>
        <dbReference type="ARBA" id="ARBA00022741"/>
    </source>
</evidence>
<name>A0A235F6F5_9BACL</name>
<proteinExistence type="predicted"/>
<dbReference type="FunFam" id="3.40.50.300:FF:000309">
    <property type="entry name" value="ABC transporter ATP-binding protein"/>
    <property type="match status" value="1"/>
</dbReference>
<organism evidence="6 7">
    <name type="scientific">Fictibacillus aquaticus</name>
    <dbReference type="NCBI Taxonomy" id="2021314"/>
    <lineage>
        <taxon>Bacteria</taxon>
        <taxon>Bacillati</taxon>
        <taxon>Bacillota</taxon>
        <taxon>Bacilli</taxon>
        <taxon>Bacillales</taxon>
        <taxon>Fictibacillaceae</taxon>
        <taxon>Fictibacillus</taxon>
    </lineage>
</organism>
<dbReference type="Pfam" id="PF00005">
    <property type="entry name" value="ABC_tran"/>
    <property type="match status" value="2"/>
</dbReference>
<dbReference type="InterPro" id="IPR032524">
    <property type="entry name" value="ABC_tran_C"/>
</dbReference>
<keyword evidence="7" id="KW-1185">Reference proteome</keyword>
<dbReference type="GO" id="GO:0016887">
    <property type="term" value="F:ATP hydrolysis activity"/>
    <property type="evidence" value="ECO:0007669"/>
    <property type="project" value="InterPro"/>
</dbReference>
<dbReference type="Gene3D" id="3.40.50.300">
    <property type="entry name" value="P-loop containing nucleotide triphosphate hydrolases"/>
    <property type="match status" value="2"/>
</dbReference>
<dbReference type="GO" id="GO:0003677">
    <property type="term" value="F:DNA binding"/>
    <property type="evidence" value="ECO:0007669"/>
    <property type="project" value="InterPro"/>
</dbReference>